<gene>
    <name evidence="2" type="ORF">WJX84_012296</name>
</gene>
<evidence type="ECO:0008006" key="4">
    <source>
        <dbReference type="Google" id="ProtNLM"/>
    </source>
</evidence>
<evidence type="ECO:0000256" key="1">
    <source>
        <dbReference type="SAM" id="MobiDB-lite"/>
    </source>
</evidence>
<feature type="region of interest" description="Disordered" evidence="1">
    <location>
        <begin position="325"/>
        <end position="385"/>
    </location>
</feature>
<feature type="region of interest" description="Disordered" evidence="1">
    <location>
        <begin position="236"/>
        <end position="257"/>
    </location>
</feature>
<protein>
    <recommendedName>
        <fullName evidence="4">Transcription activator GCR1-like domain-containing protein</fullName>
    </recommendedName>
</protein>
<feature type="compositionally biased region" description="Basic residues" evidence="1">
    <location>
        <begin position="65"/>
        <end position="76"/>
    </location>
</feature>
<feature type="compositionally biased region" description="Polar residues" evidence="1">
    <location>
        <begin position="368"/>
        <end position="378"/>
    </location>
</feature>
<feature type="region of interest" description="Disordered" evidence="1">
    <location>
        <begin position="1"/>
        <end position="116"/>
    </location>
</feature>
<feature type="compositionally biased region" description="Basic and acidic residues" evidence="1">
    <location>
        <begin position="23"/>
        <end position="37"/>
    </location>
</feature>
<evidence type="ECO:0000313" key="3">
    <source>
        <dbReference type="Proteomes" id="UP001485043"/>
    </source>
</evidence>
<feature type="compositionally biased region" description="Acidic residues" evidence="1">
    <location>
        <begin position="331"/>
        <end position="343"/>
    </location>
</feature>
<proteinExistence type="predicted"/>
<sequence length="553" mass="61472">MRAYSAIDWGSTLTEPDYFESDTDNRPSNTDRFEGRVPKTVSRLLNTASGASRPHLPRGQLTARGQRRRGSGKVKKTLPMEQGAGPLSDSPSADGKGLDAEERKQVVEDLRESRKENTRRAYDLHNRKLEWYLGNDPRTGRERRRPLDGSLLGDEGLGLAVRFIQWIGTNMKNYNYKDKAKELTISILEAVHSALQNRYSDQQMMKEGRSRNDAVKLIADPLYRSSYHTIENRLAEKGQRASKHKDPQAEFHRKLDSGKFDVMRPRSATESLNSLHHRINDLQKLIQQGLLTTITRSEPSASVAQETAEHEAAFQRIVAEADACRASGASDDQEGLAQEDAEDAGPTAPSPSSNDRGPARDAAEAVSEAQTLEMQSRPATAPEAATGIAWESRPAVGPQEGQGEDQALPCDSAAIGLERQQPPANTTASTLPLRARSAPRPIPTLSTFPNLAALWRLYDLGEPHINRPALRELEAENGSEWRSRDSNDRKRWSEISIFATEVIRRAEESHTTPVAIIQQMDLERLSHKPRAKPVPAFLKEVNKRVAARRTAEA</sequence>
<evidence type="ECO:0000313" key="2">
    <source>
        <dbReference type="EMBL" id="KAK9863112.1"/>
    </source>
</evidence>
<dbReference type="Proteomes" id="UP001485043">
    <property type="component" value="Unassembled WGS sequence"/>
</dbReference>
<dbReference type="AlphaFoldDB" id="A0AAW1T080"/>
<keyword evidence="3" id="KW-1185">Reference proteome</keyword>
<name>A0AAW1T080_9CHLO</name>
<dbReference type="EMBL" id="JALJOV010000516">
    <property type="protein sequence ID" value="KAK9863112.1"/>
    <property type="molecule type" value="Genomic_DNA"/>
</dbReference>
<organism evidence="2 3">
    <name type="scientific">Apatococcus fuscideae</name>
    <dbReference type="NCBI Taxonomy" id="2026836"/>
    <lineage>
        <taxon>Eukaryota</taxon>
        <taxon>Viridiplantae</taxon>
        <taxon>Chlorophyta</taxon>
        <taxon>core chlorophytes</taxon>
        <taxon>Trebouxiophyceae</taxon>
        <taxon>Chlorellales</taxon>
        <taxon>Chlorellaceae</taxon>
        <taxon>Apatococcus</taxon>
    </lineage>
</organism>
<feature type="compositionally biased region" description="Basic and acidic residues" evidence="1">
    <location>
        <begin position="96"/>
        <end position="116"/>
    </location>
</feature>
<accession>A0AAW1T080</accession>
<comment type="caution">
    <text evidence="2">The sequence shown here is derived from an EMBL/GenBank/DDBJ whole genome shotgun (WGS) entry which is preliminary data.</text>
</comment>
<reference evidence="2 3" key="1">
    <citation type="journal article" date="2024" name="Nat. Commun.">
        <title>Phylogenomics reveals the evolutionary origins of lichenization in chlorophyte algae.</title>
        <authorList>
            <person name="Puginier C."/>
            <person name="Libourel C."/>
            <person name="Otte J."/>
            <person name="Skaloud P."/>
            <person name="Haon M."/>
            <person name="Grisel S."/>
            <person name="Petersen M."/>
            <person name="Berrin J.G."/>
            <person name="Delaux P.M."/>
            <person name="Dal Grande F."/>
            <person name="Keller J."/>
        </authorList>
    </citation>
    <scope>NUCLEOTIDE SEQUENCE [LARGE SCALE GENOMIC DNA]</scope>
    <source>
        <strain evidence="2 3">SAG 2523</strain>
    </source>
</reference>